<dbReference type="InterPro" id="IPR007460">
    <property type="entry name" value="BrnT_toxin"/>
</dbReference>
<name>A0A3B0UZ09_9ZZZZ</name>
<accession>A0A3B0UZ09</accession>
<gene>
    <name evidence="1" type="ORF">MNBD_CHLOROFLEXI01-5306</name>
</gene>
<dbReference type="InterPro" id="IPR038573">
    <property type="entry name" value="BrnT_sf"/>
</dbReference>
<protein>
    <recommendedName>
        <fullName evidence="2">COGs COG2929</fullName>
    </recommendedName>
</protein>
<dbReference type="Gene3D" id="3.10.450.530">
    <property type="entry name" value="Ribonuclease toxin, BrnT, of type II toxin-antitoxin system"/>
    <property type="match status" value="1"/>
</dbReference>
<evidence type="ECO:0000313" key="1">
    <source>
        <dbReference type="EMBL" id="VAW31712.1"/>
    </source>
</evidence>
<dbReference type="Pfam" id="PF04365">
    <property type="entry name" value="BrnT_toxin"/>
    <property type="match status" value="1"/>
</dbReference>
<dbReference type="AlphaFoldDB" id="A0A3B0UZ09"/>
<sequence length="98" mass="11985">MNEIYHYQGINFEWDAEKDYHNQKKHGVQFRSACDLFFDPFLMTDEDWFVEGERRHHVIGITKNWQIMFVAFVWRGETIRLISARIATNIERKRYERG</sequence>
<reference evidence="1" key="1">
    <citation type="submission" date="2018-06" db="EMBL/GenBank/DDBJ databases">
        <authorList>
            <person name="Zhirakovskaya E."/>
        </authorList>
    </citation>
    <scope>NUCLEOTIDE SEQUENCE</scope>
</reference>
<organism evidence="1">
    <name type="scientific">hydrothermal vent metagenome</name>
    <dbReference type="NCBI Taxonomy" id="652676"/>
    <lineage>
        <taxon>unclassified sequences</taxon>
        <taxon>metagenomes</taxon>
        <taxon>ecological metagenomes</taxon>
    </lineage>
</organism>
<dbReference type="EMBL" id="UOEU01000275">
    <property type="protein sequence ID" value="VAW31712.1"/>
    <property type="molecule type" value="Genomic_DNA"/>
</dbReference>
<proteinExistence type="predicted"/>
<evidence type="ECO:0008006" key="2">
    <source>
        <dbReference type="Google" id="ProtNLM"/>
    </source>
</evidence>